<sequence>MNFLTLWPDEALGWGINGSDAGGWSARGGCGDAAGGTLAPGLRIAGVEVGGLTREQAQAALAGQVAAPPQVTVRAGTARWTVGAAQLGWQADTARSLDAAFEATASRNLLQKVQGLIGQAPVQDLPLSVTVDTAQARATLSGLTAALNTQPKNAAIFFDKATKKYAVKPGNPGRQADVTAAVNSYAANPAQTALTVPVKQWAAKYTAAALQAHVDRGNALNRAFTVSLDGTDRTGVLSALQVANLYWVREQGVVPDEQTLKAAFGLLTETVDRPAQNARYVMQGGTLVKAKERAGRVTDRAAAYALFRKAVLDPTQKTLVFPSKVQQPTLTIDKLPAADKLQLIAVGKSTYYGSSPARRTNVANAAAKINGTVVPAGEDFSFLSALGGITPQNGFVGGLIISGGRTVDGLGGGVCQVSTTVFRALYSAGLPVVERNQHSYRVGYYEPQVGFEAAVYDPGLDLKLKNDTSGPILIKTVNNNATSTLEVQVWGIKPARTVTVSPAVITARIPHPAPQYVVNPALRPGTTRQVDWAADGYSLYITRTIKDASGVRQDQVKTVYKPWRAVYETGPRG</sequence>
<dbReference type="RefSeq" id="WP_380054656.1">
    <property type="nucleotide sequence ID" value="NZ_JBHSWB010000001.1"/>
</dbReference>
<keyword evidence="3" id="KW-1185">Reference proteome</keyword>
<dbReference type="Proteomes" id="UP001596317">
    <property type="component" value="Unassembled WGS sequence"/>
</dbReference>
<gene>
    <name evidence="2" type="ORF">ACFP90_05705</name>
</gene>
<evidence type="ECO:0000259" key="1">
    <source>
        <dbReference type="Pfam" id="PF12229"/>
    </source>
</evidence>
<reference evidence="3" key="1">
    <citation type="journal article" date="2019" name="Int. J. Syst. Evol. Microbiol.">
        <title>The Global Catalogue of Microorganisms (GCM) 10K type strain sequencing project: providing services to taxonomists for standard genome sequencing and annotation.</title>
        <authorList>
            <consortium name="The Broad Institute Genomics Platform"/>
            <consortium name="The Broad Institute Genome Sequencing Center for Infectious Disease"/>
            <person name="Wu L."/>
            <person name="Ma J."/>
        </authorList>
    </citation>
    <scope>NUCLEOTIDE SEQUENCE [LARGE SCALE GENOMIC DNA]</scope>
    <source>
        <strain evidence="3">CCUG 63830</strain>
    </source>
</reference>
<feature type="domain" description="YoaR-like putative peptidoglycan binding" evidence="1">
    <location>
        <begin position="80"/>
        <end position="182"/>
    </location>
</feature>
<proteinExistence type="predicted"/>
<evidence type="ECO:0000313" key="2">
    <source>
        <dbReference type="EMBL" id="MFC6659902.1"/>
    </source>
</evidence>
<dbReference type="PANTHER" id="PTHR35788:SF1">
    <property type="entry name" value="EXPORTED PROTEIN"/>
    <property type="match status" value="1"/>
</dbReference>
<dbReference type="InterPro" id="IPR022029">
    <property type="entry name" value="YoaR-like_PG-bd"/>
</dbReference>
<dbReference type="InterPro" id="IPR052913">
    <property type="entry name" value="Glycopeptide_resist_protein"/>
</dbReference>
<comment type="caution">
    <text evidence="2">The sequence shown here is derived from an EMBL/GenBank/DDBJ whole genome shotgun (WGS) entry which is preliminary data.</text>
</comment>
<evidence type="ECO:0000313" key="3">
    <source>
        <dbReference type="Proteomes" id="UP001596317"/>
    </source>
</evidence>
<dbReference type="Pfam" id="PF12229">
    <property type="entry name" value="PG_binding_4"/>
    <property type="match status" value="1"/>
</dbReference>
<dbReference type="Pfam" id="PF04294">
    <property type="entry name" value="VanW"/>
    <property type="match status" value="1"/>
</dbReference>
<organism evidence="2 3">
    <name type="scientific">Deinococcus multiflagellatus</name>
    <dbReference type="NCBI Taxonomy" id="1656887"/>
    <lineage>
        <taxon>Bacteria</taxon>
        <taxon>Thermotogati</taxon>
        <taxon>Deinococcota</taxon>
        <taxon>Deinococci</taxon>
        <taxon>Deinococcales</taxon>
        <taxon>Deinococcaceae</taxon>
        <taxon>Deinococcus</taxon>
    </lineage>
</organism>
<dbReference type="InterPro" id="IPR007391">
    <property type="entry name" value="Vancomycin_resist_VanW"/>
</dbReference>
<name>A0ABW1ZK65_9DEIO</name>
<dbReference type="EMBL" id="JBHSWB010000001">
    <property type="protein sequence ID" value="MFC6659902.1"/>
    <property type="molecule type" value="Genomic_DNA"/>
</dbReference>
<protein>
    <submittedName>
        <fullName evidence="2">VanW family protein</fullName>
    </submittedName>
</protein>
<dbReference type="PANTHER" id="PTHR35788">
    <property type="entry name" value="EXPORTED PROTEIN-RELATED"/>
    <property type="match status" value="1"/>
</dbReference>
<accession>A0ABW1ZK65</accession>